<dbReference type="SUPFAM" id="SSF56214">
    <property type="entry name" value="4'-phosphopantetheinyl transferase"/>
    <property type="match status" value="2"/>
</dbReference>
<evidence type="ECO:0000313" key="4">
    <source>
        <dbReference type="EMBL" id="PVV01528.1"/>
    </source>
</evidence>
<dbReference type="Proteomes" id="UP000245609">
    <property type="component" value="Unassembled WGS sequence"/>
</dbReference>
<evidence type="ECO:0000256" key="1">
    <source>
        <dbReference type="ARBA" id="ARBA00013172"/>
    </source>
</evidence>
<name>A0A2T9ZAA8_9FUNG</name>
<evidence type="ECO:0000256" key="2">
    <source>
        <dbReference type="ARBA" id="ARBA00022679"/>
    </source>
</evidence>
<dbReference type="Pfam" id="PF01648">
    <property type="entry name" value="ACPS"/>
    <property type="match status" value="1"/>
</dbReference>
<reference evidence="4 5" key="1">
    <citation type="journal article" date="2018" name="MBio">
        <title>Comparative Genomics Reveals the Core Gene Toolbox for the Fungus-Insect Symbiosis.</title>
        <authorList>
            <person name="Wang Y."/>
            <person name="Stata M."/>
            <person name="Wang W."/>
            <person name="Stajich J.E."/>
            <person name="White M.M."/>
            <person name="Moncalvo J.M."/>
        </authorList>
    </citation>
    <scope>NUCLEOTIDE SEQUENCE [LARGE SCALE GENOMIC DNA]</scope>
    <source>
        <strain evidence="4 5">SC-DP-2</strain>
    </source>
</reference>
<dbReference type="GO" id="GO:0019878">
    <property type="term" value="P:lysine biosynthetic process via aminoadipic acid"/>
    <property type="evidence" value="ECO:0007669"/>
    <property type="project" value="TreeGrafter"/>
</dbReference>
<dbReference type="PANTHER" id="PTHR12215">
    <property type="entry name" value="PHOSPHOPANTETHEINE TRANSFERASE"/>
    <property type="match status" value="1"/>
</dbReference>
<protein>
    <recommendedName>
        <fullName evidence="1">holo-[acyl-carrier-protein] synthase</fullName>
        <ecNumber evidence="1">2.7.8.7</ecNumber>
    </recommendedName>
</protein>
<feature type="domain" description="4'-phosphopantetheinyl transferase" evidence="3">
    <location>
        <begin position="111"/>
        <end position="213"/>
    </location>
</feature>
<dbReference type="GO" id="GO:0008897">
    <property type="term" value="F:holo-[acyl-carrier-protein] synthase activity"/>
    <property type="evidence" value="ECO:0007669"/>
    <property type="project" value="UniProtKB-EC"/>
</dbReference>
<evidence type="ECO:0000313" key="5">
    <source>
        <dbReference type="Proteomes" id="UP000245609"/>
    </source>
</evidence>
<proteinExistence type="predicted"/>
<dbReference type="PANTHER" id="PTHR12215:SF10">
    <property type="entry name" value="L-AMINOADIPATE-SEMIALDEHYDE DEHYDROGENASE-PHOSPHOPANTETHEINYL TRANSFERASE"/>
    <property type="match status" value="1"/>
</dbReference>
<keyword evidence="5" id="KW-1185">Reference proteome</keyword>
<comment type="caution">
    <text evidence="4">The sequence shown here is derived from an EMBL/GenBank/DDBJ whole genome shotgun (WGS) entry which is preliminary data.</text>
</comment>
<dbReference type="EC" id="2.7.8.7" evidence="1"/>
<feature type="non-terminal residue" evidence="4">
    <location>
        <position position="251"/>
    </location>
</feature>
<dbReference type="Gene3D" id="3.90.470.20">
    <property type="entry name" value="4'-phosphopantetheinyl transferase domain"/>
    <property type="match status" value="2"/>
</dbReference>
<dbReference type="InterPro" id="IPR050559">
    <property type="entry name" value="P-Pant_transferase_sf"/>
</dbReference>
<dbReference type="GO" id="GO:0000287">
    <property type="term" value="F:magnesium ion binding"/>
    <property type="evidence" value="ECO:0007669"/>
    <property type="project" value="InterPro"/>
</dbReference>
<dbReference type="AlphaFoldDB" id="A0A2T9ZAA8"/>
<dbReference type="OrthoDB" id="26719at2759"/>
<gene>
    <name evidence="4" type="ORF">BB560_004051</name>
</gene>
<dbReference type="EMBL" id="MBFS01001006">
    <property type="protein sequence ID" value="PVV01528.1"/>
    <property type="molecule type" value="Genomic_DNA"/>
</dbReference>
<keyword evidence="2" id="KW-0808">Transferase</keyword>
<sequence>MEVWYLDVSESGFNKVFDSCKCFLQSADLERANKFSFEKDRVLFLSGRLVLTAMLFYKLQQEFSSSQQKHSFLEISKKLSSEFKSAYGDFRFNISHHWPWVVVGLDISYDLGIDVTVIEKPLENDVALLVEELSFQLHENEHSILLNLFNQSDIKATVELLCKIWTSKEAVSKLLGLGMSMEYSKIYVKLEEEMRGSLLVCDMESQLKWVVLYKQLEFNQCISVTSSRFKNSIEKLDDYNNSLKFNRTNFS</sequence>
<dbReference type="STRING" id="133381.A0A2T9ZAA8"/>
<organism evidence="4 5">
    <name type="scientific">Smittium megazygosporum</name>
    <dbReference type="NCBI Taxonomy" id="133381"/>
    <lineage>
        <taxon>Eukaryota</taxon>
        <taxon>Fungi</taxon>
        <taxon>Fungi incertae sedis</taxon>
        <taxon>Zoopagomycota</taxon>
        <taxon>Kickxellomycotina</taxon>
        <taxon>Harpellomycetes</taxon>
        <taxon>Harpellales</taxon>
        <taxon>Legeriomycetaceae</taxon>
        <taxon>Smittium</taxon>
    </lineage>
</organism>
<accession>A0A2T9ZAA8</accession>
<evidence type="ECO:0000259" key="3">
    <source>
        <dbReference type="Pfam" id="PF01648"/>
    </source>
</evidence>
<dbReference type="GO" id="GO:0005829">
    <property type="term" value="C:cytosol"/>
    <property type="evidence" value="ECO:0007669"/>
    <property type="project" value="TreeGrafter"/>
</dbReference>
<dbReference type="InterPro" id="IPR008278">
    <property type="entry name" value="4-PPantetheinyl_Trfase_dom"/>
</dbReference>
<dbReference type="InterPro" id="IPR037143">
    <property type="entry name" value="4-PPantetheinyl_Trfase_dom_sf"/>
</dbReference>